<dbReference type="Gene3D" id="3.40.250.10">
    <property type="entry name" value="Rhodanese-like domain"/>
    <property type="match status" value="1"/>
</dbReference>
<comment type="caution">
    <text evidence="2">The sequence shown here is derived from an EMBL/GenBank/DDBJ whole genome shotgun (WGS) entry which is preliminary data.</text>
</comment>
<dbReference type="SMART" id="SM00450">
    <property type="entry name" value="RHOD"/>
    <property type="match status" value="1"/>
</dbReference>
<dbReference type="Pfam" id="PF00581">
    <property type="entry name" value="Rhodanese"/>
    <property type="match status" value="1"/>
</dbReference>
<feature type="domain" description="Rhodanese" evidence="1">
    <location>
        <begin position="96"/>
        <end position="202"/>
    </location>
</feature>
<dbReference type="PANTHER" id="PTHR44086">
    <property type="entry name" value="THIOSULFATE SULFURTRANSFERASE RDL2, MITOCHONDRIAL-RELATED"/>
    <property type="match status" value="1"/>
</dbReference>
<name>A0A9W4JQC0_9EURO</name>
<evidence type="ECO:0000259" key="1">
    <source>
        <dbReference type="PROSITE" id="PS50206"/>
    </source>
</evidence>
<evidence type="ECO:0000313" key="2">
    <source>
        <dbReference type="EMBL" id="CAG8414740.1"/>
    </source>
</evidence>
<sequence length="207" mass="22746">MATVSTVQRSAAMLSAIRTPARRVLSPALRAISTRGLATSTRPRVPALTYNVPTSFSYPSKSVQLQKRQNSNDSNSLRNWGFEEINASLPSESDSPTHKPILVDVREPAELQGTGIIPSAISIPFASQPDAMFLTPDEFETRFGFPKPEPADGAQMIFYCKAGVRAKAMAQMAVQAGYDPSTVGYYWGSWLDWERNGGKVERWEGDD</sequence>
<dbReference type="GO" id="GO:0005739">
    <property type="term" value="C:mitochondrion"/>
    <property type="evidence" value="ECO:0007669"/>
    <property type="project" value="TreeGrafter"/>
</dbReference>
<gene>
    <name evidence="2" type="ORF">PSALAMII_LOCUS9079</name>
</gene>
<evidence type="ECO:0000313" key="3">
    <source>
        <dbReference type="Proteomes" id="UP001152592"/>
    </source>
</evidence>
<reference evidence="2" key="1">
    <citation type="submission" date="2021-07" db="EMBL/GenBank/DDBJ databases">
        <authorList>
            <person name="Branca A.L. A."/>
        </authorList>
    </citation>
    <scope>NUCLEOTIDE SEQUENCE</scope>
</reference>
<dbReference type="Proteomes" id="UP001152592">
    <property type="component" value="Unassembled WGS sequence"/>
</dbReference>
<dbReference type="InterPro" id="IPR036873">
    <property type="entry name" value="Rhodanese-like_dom_sf"/>
</dbReference>
<dbReference type="InterPro" id="IPR001763">
    <property type="entry name" value="Rhodanese-like_dom"/>
</dbReference>
<dbReference type="OrthoDB" id="566238at2759"/>
<dbReference type="EMBL" id="CAJVPD010000271">
    <property type="protein sequence ID" value="CAG8414740.1"/>
    <property type="molecule type" value="Genomic_DNA"/>
</dbReference>
<dbReference type="PANTHER" id="PTHR44086:SF10">
    <property type="entry name" value="THIOSULFATE SULFURTRANSFERASE_RHODANESE-LIKE DOMAIN-CONTAINING PROTEIN 3"/>
    <property type="match status" value="1"/>
</dbReference>
<proteinExistence type="predicted"/>
<dbReference type="PROSITE" id="PS50206">
    <property type="entry name" value="RHODANESE_3"/>
    <property type="match status" value="1"/>
</dbReference>
<accession>A0A9W4JQC0</accession>
<protein>
    <recommendedName>
        <fullName evidence="1">Rhodanese domain-containing protein</fullName>
    </recommendedName>
</protein>
<dbReference type="SUPFAM" id="SSF52821">
    <property type="entry name" value="Rhodanese/Cell cycle control phosphatase"/>
    <property type="match status" value="1"/>
</dbReference>
<organism evidence="2 3">
    <name type="scientific">Penicillium salamii</name>
    <dbReference type="NCBI Taxonomy" id="1612424"/>
    <lineage>
        <taxon>Eukaryota</taxon>
        <taxon>Fungi</taxon>
        <taxon>Dikarya</taxon>
        <taxon>Ascomycota</taxon>
        <taxon>Pezizomycotina</taxon>
        <taxon>Eurotiomycetes</taxon>
        <taxon>Eurotiomycetidae</taxon>
        <taxon>Eurotiales</taxon>
        <taxon>Aspergillaceae</taxon>
        <taxon>Penicillium</taxon>
    </lineage>
</organism>
<dbReference type="GO" id="GO:0004792">
    <property type="term" value="F:thiosulfate-cyanide sulfurtransferase activity"/>
    <property type="evidence" value="ECO:0007669"/>
    <property type="project" value="TreeGrafter"/>
</dbReference>
<dbReference type="AlphaFoldDB" id="A0A9W4JQC0"/>